<sequence>MATQERPDDPRGDRQADSNADPSGDPRADYDYVGGDTDREALVSDLDRLVDGDVRFDEYTRQLYATDASAYEVLPVGVVMPTSTADVAAVVEYCAEREIPVLPRGGGTSLAGQAVNEAVVL</sequence>
<dbReference type="GO" id="GO:0004458">
    <property type="term" value="F:D-lactate dehydrogenase (cytochrome) activity"/>
    <property type="evidence" value="ECO:0007669"/>
    <property type="project" value="TreeGrafter"/>
</dbReference>
<dbReference type="InterPro" id="IPR036318">
    <property type="entry name" value="FAD-bd_PCMH-like_sf"/>
</dbReference>
<dbReference type="InterPro" id="IPR016166">
    <property type="entry name" value="FAD-bd_PCMH"/>
</dbReference>
<dbReference type="PANTHER" id="PTHR11748">
    <property type="entry name" value="D-LACTATE DEHYDROGENASE"/>
    <property type="match status" value="1"/>
</dbReference>
<name>A0A558G2R3_HALVO</name>
<dbReference type="SUPFAM" id="SSF56176">
    <property type="entry name" value="FAD-binding/transporter-associated domain-like"/>
    <property type="match status" value="1"/>
</dbReference>
<dbReference type="GO" id="GO:0008720">
    <property type="term" value="F:D-lactate dehydrogenase (NAD+) activity"/>
    <property type="evidence" value="ECO:0007669"/>
    <property type="project" value="TreeGrafter"/>
</dbReference>
<dbReference type="Proteomes" id="UP000320212">
    <property type="component" value="Unassembled WGS sequence"/>
</dbReference>
<proteinExistence type="predicted"/>
<feature type="domain" description="FAD-binding PCMH-type" evidence="2">
    <location>
        <begin position="71"/>
        <end position="121"/>
    </location>
</feature>
<feature type="region of interest" description="Disordered" evidence="1">
    <location>
        <begin position="1"/>
        <end position="30"/>
    </location>
</feature>
<dbReference type="RefSeq" id="WP_144859471.1">
    <property type="nucleotide sequence ID" value="NZ_VMTR01000206.1"/>
</dbReference>
<evidence type="ECO:0000313" key="3">
    <source>
        <dbReference type="EMBL" id="TVT92053.1"/>
    </source>
</evidence>
<feature type="non-terminal residue" evidence="3">
    <location>
        <position position="121"/>
    </location>
</feature>
<dbReference type="GO" id="GO:0071949">
    <property type="term" value="F:FAD binding"/>
    <property type="evidence" value="ECO:0007669"/>
    <property type="project" value="InterPro"/>
</dbReference>
<evidence type="ECO:0000313" key="4">
    <source>
        <dbReference type="Proteomes" id="UP000320212"/>
    </source>
</evidence>
<feature type="compositionally biased region" description="Basic and acidic residues" evidence="1">
    <location>
        <begin position="1"/>
        <end position="16"/>
    </location>
</feature>
<comment type="caution">
    <text evidence="3">The sequence shown here is derived from an EMBL/GenBank/DDBJ whole genome shotgun (WGS) entry which is preliminary data.</text>
</comment>
<dbReference type="GO" id="GO:1903457">
    <property type="term" value="P:lactate catabolic process"/>
    <property type="evidence" value="ECO:0007669"/>
    <property type="project" value="TreeGrafter"/>
</dbReference>
<dbReference type="PANTHER" id="PTHR11748:SF111">
    <property type="entry name" value="D-LACTATE DEHYDROGENASE, MITOCHONDRIAL-RELATED"/>
    <property type="match status" value="1"/>
</dbReference>
<dbReference type="EMBL" id="VMTR01000206">
    <property type="protein sequence ID" value="TVT92053.1"/>
    <property type="molecule type" value="Genomic_DNA"/>
</dbReference>
<gene>
    <name evidence="3" type="ORF">FQA18_17355</name>
</gene>
<evidence type="ECO:0000256" key="1">
    <source>
        <dbReference type="SAM" id="MobiDB-lite"/>
    </source>
</evidence>
<dbReference type="InterPro" id="IPR016167">
    <property type="entry name" value="FAD-bd_PCMH_sub1"/>
</dbReference>
<dbReference type="Pfam" id="PF01565">
    <property type="entry name" value="FAD_binding_4"/>
    <property type="match status" value="1"/>
</dbReference>
<evidence type="ECO:0000259" key="2">
    <source>
        <dbReference type="PROSITE" id="PS51387"/>
    </source>
</evidence>
<dbReference type="PROSITE" id="PS51387">
    <property type="entry name" value="FAD_PCMH"/>
    <property type="match status" value="1"/>
</dbReference>
<protein>
    <submittedName>
        <fullName evidence="3">FAD-binding oxidoreductase</fullName>
    </submittedName>
</protein>
<organism evidence="3 4">
    <name type="scientific">Haloferax volcanii</name>
    <name type="common">Halobacterium volcanii</name>
    <dbReference type="NCBI Taxonomy" id="2246"/>
    <lineage>
        <taxon>Archaea</taxon>
        <taxon>Methanobacteriati</taxon>
        <taxon>Methanobacteriota</taxon>
        <taxon>Stenosarchaea group</taxon>
        <taxon>Halobacteria</taxon>
        <taxon>Halobacteriales</taxon>
        <taxon>Haloferacaceae</taxon>
        <taxon>Haloferax</taxon>
    </lineage>
</organism>
<dbReference type="AlphaFoldDB" id="A0A558G2R3"/>
<accession>A0A558G2R3</accession>
<dbReference type="InterPro" id="IPR006094">
    <property type="entry name" value="Oxid_FAD_bind_N"/>
</dbReference>
<dbReference type="Gene3D" id="3.30.43.10">
    <property type="entry name" value="Uridine Diphospho-n-acetylenolpyruvylglucosamine Reductase, domain 2"/>
    <property type="match status" value="1"/>
</dbReference>
<reference evidence="3 4" key="1">
    <citation type="submission" date="2019-07" db="EMBL/GenBank/DDBJ databases">
        <title>Draft genome sequence of Haloferax volcanii SS0101, isolated from salt farm in Samut Sakhon, Thailand.</title>
        <authorList>
            <person name="Wanthongcharoen S."/>
            <person name="Yamprayoonswat W."/>
            <person name="Ruangsuj P."/>
            <person name="Thongpramul N."/>
            <person name="Jumpathong W."/>
            <person name="Sittihan S."/>
            <person name="Kanjanavas P."/>
            <person name="Yasawong M."/>
        </authorList>
    </citation>
    <scope>NUCLEOTIDE SEQUENCE [LARGE SCALE GENOMIC DNA]</scope>
    <source>
        <strain evidence="3 4">SS0101</strain>
    </source>
</reference>